<feature type="signal peptide" evidence="1">
    <location>
        <begin position="1"/>
        <end position="18"/>
    </location>
</feature>
<keyword evidence="1" id="KW-0732">Signal</keyword>
<proteinExistence type="predicted"/>
<dbReference type="ExpressionAtlas" id="A0A5F7ZA97">
    <property type="expression patterns" value="baseline"/>
</dbReference>
<evidence type="ECO:0000256" key="1">
    <source>
        <dbReference type="SAM" id="SignalP"/>
    </source>
</evidence>
<gene>
    <name evidence="2" type="primary">CCL24</name>
</gene>
<organism evidence="2 3">
    <name type="scientific">Macaca mulatta</name>
    <name type="common">Rhesus macaque</name>
    <dbReference type="NCBI Taxonomy" id="9544"/>
    <lineage>
        <taxon>Eukaryota</taxon>
        <taxon>Metazoa</taxon>
        <taxon>Chordata</taxon>
        <taxon>Craniata</taxon>
        <taxon>Vertebrata</taxon>
        <taxon>Euteleostomi</taxon>
        <taxon>Mammalia</taxon>
        <taxon>Eutheria</taxon>
        <taxon>Euarchontoglires</taxon>
        <taxon>Primates</taxon>
        <taxon>Haplorrhini</taxon>
        <taxon>Catarrhini</taxon>
        <taxon>Cercopithecidae</taxon>
        <taxon>Cercopithecinae</taxon>
        <taxon>Macaca</taxon>
    </lineage>
</organism>
<dbReference type="SUPFAM" id="SSF54117">
    <property type="entry name" value="Interleukin 8-like chemokines"/>
    <property type="match status" value="1"/>
</dbReference>
<dbReference type="GO" id="GO:0008009">
    <property type="term" value="F:chemokine activity"/>
    <property type="evidence" value="ECO:0007669"/>
    <property type="project" value="InterPro"/>
</dbReference>
<dbReference type="Bgee" id="ENSMMUG00000058798">
    <property type="expression patterns" value="Expressed in colon and 11 other cell types or tissues"/>
</dbReference>
<dbReference type="InParanoid" id="A0A5F7ZA97"/>
<reference evidence="2" key="3">
    <citation type="submission" date="2025-08" db="UniProtKB">
        <authorList>
            <consortium name="Ensembl"/>
        </authorList>
    </citation>
    <scope>IDENTIFICATION</scope>
    <source>
        <strain evidence="2">17573</strain>
    </source>
</reference>
<dbReference type="SMR" id="A0A5F7ZA97"/>
<keyword evidence="3" id="KW-1185">Reference proteome</keyword>
<dbReference type="AlphaFoldDB" id="A0A5F7ZA97"/>
<reference evidence="3" key="1">
    <citation type="journal article" date="2007" name="Science">
        <title>Evolutionary and biomedical insights from the rhesus macaque genome.</title>
        <authorList>
            <person name="Gibbs R.A."/>
            <person name="Rogers J."/>
            <person name="Katze M.G."/>
            <person name="Bumgarner R."/>
            <person name="Weinstock G.M."/>
            <person name="Mardis E.R."/>
            <person name="Remington K.A."/>
            <person name="Strausberg R.L."/>
            <person name="Venter J.C."/>
            <person name="Wilson R.K."/>
            <person name="Batzer M.A."/>
            <person name="Bustamante C.D."/>
            <person name="Eichler E.E."/>
            <person name="Hahn M.W."/>
            <person name="Hardison R.C."/>
            <person name="Makova K.D."/>
            <person name="Miller W."/>
            <person name="Milosavljevic A."/>
            <person name="Palermo R.E."/>
            <person name="Siepel A."/>
            <person name="Sikela J.M."/>
            <person name="Attaway T."/>
            <person name="Bell S."/>
            <person name="Bernard K.E."/>
            <person name="Buhay C.J."/>
            <person name="Chandrabose M.N."/>
            <person name="Dao M."/>
            <person name="Davis C."/>
            <person name="Delehaunty K.D."/>
            <person name="Ding Y."/>
            <person name="Dinh H.H."/>
            <person name="Dugan-Rocha S."/>
            <person name="Fulton L.A."/>
            <person name="Gabisi R.A."/>
            <person name="Garner T.T."/>
            <person name="Godfrey J."/>
            <person name="Hawes A.C."/>
            <person name="Hernandez J."/>
            <person name="Hines S."/>
            <person name="Holder M."/>
            <person name="Hume J."/>
            <person name="Jhangiani S.N."/>
            <person name="Joshi V."/>
            <person name="Khan Z.M."/>
            <person name="Kirkness E.F."/>
            <person name="Cree A."/>
            <person name="Fowler R.G."/>
            <person name="Lee S."/>
            <person name="Lewis L.R."/>
            <person name="Li Z."/>
            <person name="Liu Y.-S."/>
            <person name="Moore S.M."/>
            <person name="Muzny D."/>
            <person name="Nazareth L.V."/>
            <person name="Ngo D.N."/>
            <person name="Okwuonu G.O."/>
            <person name="Pai G."/>
            <person name="Parker D."/>
            <person name="Paul H.A."/>
            <person name="Pfannkoch C."/>
            <person name="Pohl C.S."/>
            <person name="Rogers Y.-H.C."/>
            <person name="Ruiz S.J."/>
            <person name="Sabo A."/>
            <person name="Santibanez J."/>
            <person name="Schneider B.W."/>
            <person name="Smith S.M."/>
            <person name="Sodergren E."/>
            <person name="Svatek A.F."/>
            <person name="Utterback T.R."/>
            <person name="Vattathil S."/>
            <person name="Warren W."/>
            <person name="White C.S."/>
            <person name="Chinwalla A.T."/>
            <person name="Feng Y."/>
            <person name="Halpern A.L."/>
            <person name="Hillier L.W."/>
            <person name="Huang X."/>
            <person name="Minx P."/>
            <person name="Nelson J.O."/>
            <person name="Pepin K.H."/>
            <person name="Qin X."/>
            <person name="Sutton G.G."/>
            <person name="Venter E."/>
            <person name="Walenz B.P."/>
            <person name="Wallis J.W."/>
            <person name="Worley K.C."/>
            <person name="Yang S.-P."/>
            <person name="Jones S.M."/>
            <person name="Marra M.A."/>
            <person name="Rocchi M."/>
            <person name="Schein J.E."/>
            <person name="Baertsch R."/>
            <person name="Clarke L."/>
            <person name="Csuros M."/>
            <person name="Glasscock J."/>
            <person name="Harris R.A."/>
            <person name="Havlak P."/>
            <person name="Jackson A.R."/>
            <person name="Jiang H."/>
            <person name="Liu Y."/>
            <person name="Messina D.N."/>
            <person name="Shen Y."/>
            <person name="Song H.X.-Z."/>
            <person name="Wylie T."/>
            <person name="Zhang L."/>
            <person name="Birney E."/>
            <person name="Han K."/>
            <person name="Konkel M.K."/>
            <person name="Lee J."/>
            <person name="Smit A.F.A."/>
            <person name="Ullmer B."/>
            <person name="Wang H."/>
            <person name="Xing J."/>
            <person name="Burhans R."/>
            <person name="Cheng Z."/>
            <person name="Karro J.E."/>
            <person name="Ma J."/>
            <person name="Raney B."/>
            <person name="She X."/>
            <person name="Cox M.J."/>
            <person name="Demuth J.P."/>
            <person name="Dumas L.J."/>
            <person name="Han S.-G."/>
            <person name="Hopkins J."/>
            <person name="Karimpour-Fard A."/>
            <person name="Kim Y.H."/>
            <person name="Pollack J.R."/>
            <person name="Vinar T."/>
            <person name="Addo-Quaye C."/>
            <person name="Degenhardt J."/>
            <person name="Denby A."/>
            <person name="Hubisz M.J."/>
            <person name="Indap A."/>
            <person name="Kosiol C."/>
            <person name="Lahn B.T."/>
            <person name="Lawson H.A."/>
            <person name="Marklein A."/>
            <person name="Nielsen R."/>
            <person name="Vallender E.J."/>
            <person name="Clark A.G."/>
            <person name="Ferguson B."/>
            <person name="Hernandez R.D."/>
            <person name="Hirani K."/>
            <person name="Kehrer-Sawatzki H."/>
            <person name="Kolb J."/>
            <person name="Patil S."/>
            <person name="Pu L.-L."/>
            <person name="Ren Y."/>
            <person name="Smith D.G."/>
            <person name="Wheeler D.A."/>
            <person name="Schenck I."/>
            <person name="Ball E.V."/>
            <person name="Chen R."/>
            <person name="Cooper D.N."/>
            <person name="Giardine B."/>
            <person name="Hsu F."/>
            <person name="Kent W.J."/>
            <person name="Lesk A."/>
            <person name="Nelson D.L."/>
            <person name="O'brien W.E."/>
            <person name="Pruefer K."/>
            <person name="Stenson P.D."/>
            <person name="Wallace J.C."/>
            <person name="Ke H."/>
            <person name="Liu X.-M."/>
            <person name="Wang P."/>
            <person name="Xiang A.P."/>
            <person name="Yang F."/>
            <person name="Barber G.P."/>
            <person name="Haussler D."/>
            <person name="Karolchik D."/>
            <person name="Kern A.D."/>
            <person name="Kuhn R.M."/>
            <person name="Smith K.E."/>
            <person name="Zwieg A.S."/>
        </authorList>
    </citation>
    <scope>NUCLEOTIDE SEQUENCE [LARGE SCALE GENOMIC DNA]</scope>
    <source>
        <strain evidence="3">17573</strain>
    </source>
</reference>
<dbReference type="GO" id="GO:0006955">
    <property type="term" value="P:immune response"/>
    <property type="evidence" value="ECO:0007669"/>
    <property type="project" value="InterPro"/>
</dbReference>
<reference evidence="2" key="4">
    <citation type="submission" date="2025-09" db="UniProtKB">
        <authorList>
            <consortium name="Ensembl"/>
        </authorList>
    </citation>
    <scope>IDENTIFICATION</scope>
    <source>
        <strain evidence="2">17573</strain>
    </source>
</reference>
<dbReference type="VEuPathDB" id="HostDB:ENSMMUG00000058798"/>
<evidence type="ECO:0000313" key="2">
    <source>
        <dbReference type="Ensembl" id="ENSMMUP00000062518.1"/>
    </source>
</evidence>
<dbReference type="STRING" id="9544.ENSMMUP00000062518"/>
<protein>
    <submittedName>
        <fullName evidence="2">C-C motif chemokine ligand 24</fullName>
    </submittedName>
</protein>
<reference evidence="2" key="2">
    <citation type="submission" date="2019-01" db="EMBL/GenBank/DDBJ databases">
        <authorList>
            <person name="Graves T."/>
            <person name="Eichler E.E."/>
            <person name="Wilson R.K."/>
        </authorList>
    </citation>
    <scope>NUCLEOTIDE SEQUENCE [LARGE SCALE GENOMIC DNA]</scope>
    <source>
        <strain evidence="2">17573</strain>
    </source>
</reference>
<dbReference type="Gene3D" id="2.40.50.40">
    <property type="match status" value="1"/>
</dbReference>
<dbReference type="InterPro" id="IPR036048">
    <property type="entry name" value="Interleukin_8-like_sf"/>
</dbReference>
<dbReference type="PRINTS" id="PR02045">
    <property type="entry name" value="F138DOMAIN"/>
</dbReference>
<dbReference type="GeneTree" id="ENSGT00940000168291"/>
<dbReference type="PANTHER" id="PTHR12138">
    <property type="entry name" value="PRIMATE-EXPANDED PROTEIN FAMILY"/>
    <property type="match status" value="1"/>
</dbReference>
<evidence type="ECO:0000313" key="3">
    <source>
        <dbReference type="Proteomes" id="UP000006718"/>
    </source>
</evidence>
<dbReference type="Ensembl" id="ENSMMUT00000107725.1">
    <property type="protein sequence ID" value="ENSMMUP00000062518.1"/>
    <property type="gene ID" value="ENSMMUG00000058798.1"/>
</dbReference>
<sequence>MAGPMTIVTSLLFLGVCAHHIIPTGSVVIPSSCCMSFLSKRIPENRVVSYQLSNRSTCLSMGVMWVSFMGMWQERGWGRYNSSVPEKQGQPALALCIPGEVTSPLWSSTSLPIKLEGGYIYFLISFISFFWGGEIGSSSVTQAEVQRHDHSSLHCSLNLLGSSDPPISASQSARITAMNHHTQPEGFFFFFFFFFETESHSYPGWSAVVQSWLTATSTSQVQAILMPQPPE</sequence>
<name>A0A5F7ZA97_MACMU</name>
<dbReference type="Proteomes" id="UP000006718">
    <property type="component" value="Chromosome 3"/>
</dbReference>
<dbReference type="GO" id="GO:0005576">
    <property type="term" value="C:extracellular region"/>
    <property type="evidence" value="ECO:0007669"/>
    <property type="project" value="InterPro"/>
</dbReference>
<feature type="chain" id="PRO_5023816760" evidence="1">
    <location>
        <begin position="19"/>
        <end position="231"/>
    </location>
</feature>
<accession>A0A5F7ZA97</accession>
<dbReference type="PANTHER" id="PTHR12138:SF162">
    <property type="entry name" value="CHROMOSOME UNDETERMINED SCAFFOLD_275, WHOLE GENOME SHOTGUN SEQUENCE"/>
    <property type="match status" value="1"/>
</dbReference>